<dbReference type="OrthoDB" id="9900437at2759"/>
<feature type="compositionally biased region" description="Acidic residues" evidence="1">
    <location>
        <begin position="84"/>
        <end position="95"/>
    </location>
</feature>
<protein>
    <submittedName>
        <fullName evidence="2">Uncharacterized protein</fullName>
    </submittedName>
</protein>
<evidence type="ECO:0000256" key="1">
    <source>
        <dbReference type="SAM" id="MobiDB-lite"/>
    </source>
</evidence>
<name>A0A3R7QK89_PENVA</name>
<feature type="compositionally biased region" description="Polar residues" evidence="1">
    <location>
        <begin position="54"/>
        <end position="63"/>
    </location>
</feature>
<reference evidence="2 3" key="2">
    <citation type="submission" date="2019-01" db="EMBL/GenBank/DDBJ databases">
        <title>The decoding of complex shrimp genome reveals the adaptation for benthos swimmer, frequently molting mechanism and breeding impact on genome.</title>
        <authorList>
            <person name="Sun Y."/>
            <person name="Gao Y."/>
            <person name="Yu Y."/>
        </authorList>
    </citation>
    <scope>NUCLEOTIDE SEQUENCE [LARGE SCALE GENOMIC DNA]</scope>
    <source>
        <tissue evidence="2">Muscle</tissue>
    </source>
</reference>
<evidence type="ECO:0000313" key="3">
    <source>
        <dbReference type="Proteomes" id="UP000283509"/>
    </source>
</evidence>
<feature type="compositionally biased region" description="Basic residues" evidence="1">
    <location>
        <begin position="1"/>
        <end position="10"/>
    </location>
</feature>
<reference evidence="2 3" key="1">
    <citation type="submission" date="2018-04" db="EMBL/GenBank/DDBJ databases">
        <authorList>
            <person name="Zhang X."/>
            <person name="Yuan J."/>
            <person name="Li F."/>
            <person name="Xiang J."/>
        </authorList>
    </citation>
    <scope>NUCLEOTIDE SEQUENCE [LARGE SCALE GENOMIC DNA]</scope>
    <source>
        <tissue evidence="2">Muscle</tissue>
    </source>
</reference>
<dbReference type="Proteomes" id="UP000283509">
    <property type="component" value="Unassembled WGS sequence"/>
</dbReference>
<keyword evidence="3" id="KW-1185">Reference proteome</keyword>
<feature type="compositionally biased region" description="Basic and acidic residues" evidence="1">
    <location>
        <begin position="39"/>
        <end position="53"/>
    </location>
</feature>
<gene>
    <name evidence="2" type="ORF">C7M84_011593</name>
</gene>
<evidence type="ECO:0000313" key="2">
    <source>
        <dbReference type="EMBL" id="ROT70133.1"/>
    </source>
</evidence>
<dbReference type="AlphaFoldDB" id="A0A3R7QK89"/>
<proteinExistence type="predicted"/>
<dbReference type="EMBL" id="QCYY01002463">
    <property type="protein sequence ID" value="ROT70133.1"/>
    <property type="molecule type" value="Genomic_DNA"/>
</dbReference>
<sequence length="245" mass="27987">MKKEAVKRKNNMQAGIGLLEDLSTPTDTKMFEMLDEYDDSSKVMSEDEAEHFVENQTSPSRNVNAEDEKLKRSKSSDSLSINHDDDEEFSSDDELSPPVSRPHQVPSQTPLSQGCFVKSEPGVRVITVNTEMKSEISPMVHEVAEPMKSTSESQLRVLTFSTPQSSLKKLQGKRNKRIRGVLAYRDKEFLRLEKRRIELQVQQLGILKGIQKQMEMDSERNHAFQEEFLEILRKGIQTAQVSTEK</sequence>
<organism evidence="2 3">
    <name type="scientific">Penaeus vannamei</name>
    <name type="common">Whiteleg shrimp</name>
    <name type="synonym">Litopenaeus vannamei</name>
    <dbReference type="NCBI Taxonomy" id="6689"/>
    <lineage>
        <taxon>Eukaryota</taxon>
        <taxon>Metazoa</taxon>
        <taxon>Ecdysozoa</taxon>
        <taxon>Arthropoda</taxon>
        <taxon>Crustacea</taxon>
        <taxon>Multicrustacea</taxon>
        <taxon>Malacostraca</taxon>
        <taxon>Eumalacostraca</taxon>
        <taxon>Eucarida</taxon>
        <taxon>Decapoda</taxon>
        <taxon>Dendrobranchiata</taxon>
        <taxon>Penaeoidea</taxon>
        <taxon>Penaeidae</taxon>
        <taxon>Penaeus</taxon>
    </lineage>
</organism>
<accession>A0A3R7QK89</accession>
<comment type="caution">
    <text evidence="2">The sequence shown here is derived from an EMBL/GenBank/DDBJ whole genome shotgun (WGS) entry which is preliminary data.</text>
</comment>
<feature type="region of interest" description="Disordered" evidence="1">
    <location>
        <begin position="1"/>
        <end position="114"/>
    </location>
</feature>